<sequence length="719" mass="80728">MAAAASWRSKLNSHPLVQQLKRKTTKSSLNKQNTDAKSLICVYGSDLYVWDVSEGQVLHCNLKTLVEHDGDKEKLIISDGFTYDVEGISINRCGSHLVVWGSHGVRVVELPRRWGKNAMFEGGKEAVTCRTVCIEERTLSSTHSLRVKQVTWHPGSKTDSHLALLTSDNMLSVYDIQQPDHPISTINVNTGDVSVTHSPSRSLVGAALGDIAVAFDFGPPIILQPKPRVLQMSAKIDPIEVWPVYCLRGSGEVMLLYSHLSQFSLIKLPVQGPLMMYPPAEDNYGVDACSILCLPTPFPVVIISTCEGRVHHCVQLPGTLDIDTTQSDISSPIRSVSNTSLHELPAEPVLYVIETAELELCLKLPRFDGDVSFEDDFMCPVLLKKDNSCFDRYHCAHAAGVHSVALPWLGTVEHYFTDESGDFNMPEEKECVVEHLICTKPLVTCPTSPVLGVEVVSDPVLGPTLLILSSDYEFTALPIGLHYRLSSLHTAEDAGVNAGLLSPLRYNSREPFSKQMEQILQKRTSNPLLKSGNISTLSQQDCFQLLSRATQVLREEYIQRQDLARQELDTRINILREHKEHQLQDLKRLIDSRHILREHARTIAERLETCKDDHENLLKRLESVLRKIQSRVPVLSEAERHMAKELTKIKDNIQLYVNSIEQVRVKQQYQERQITKSSSTESPVLQKKQLSQIYDVLKDEGEDIDKLKCDLGRLNIAFS</sequence>
<dbReference type="GO" id="GO:0006406">
    <property type="term" value="P:mRNA export from nucleus"/>
    <property type="evidence" value="ECO:0007669"/>
    <property type="project" value="TreeGrafter"/>
</dbReference>
<evidence type="ECO:0000256" key="1">
    <source>
        <dbReference type="ARBA" id="ARBA00004567"/>
    </source>
</evidence>
<evidence type="ECO:0000256" key="8">
    <source>
        <dbReference type="SAM" id="Coils"/>
    </source>
</evidence>
<comment type="caution">
    <text evidence="9">The sequence shown here is derived from an EMBL/GenBank/DDBJ whole genome shotgun (WGS) entry which is preliminary data.</text>
</comment>
<dbReference type="GO" id="GO:0000056">
    <property type="term" value="P:ribosomal small subunit export from nucleus"/>
    <property type="evidence" value="ECO:0007669"/>
    <property type="project" value="InterPro"/>
</dbReference>
<dbReference type="Gene3D" id="2.130.10.10">
    <property type="entry name" value="YVTN repeat-like/Quinoprotein amine dehydrogenase"/>
    <property type="match status" value="1"/>
</dbReference>
<dbReference type="GO" id="GO:0000055">
    <property type="term" value="P:ribosomal large subunit export from nucleus"/>
    <property type="evidence" value="ECO:0007669"/>
    <property type="project" value="InterPro"/>
</dbReference>
<dbReference type="PANTHER" id="PTHR13257:SF0">
    <property type="entry name" value="NUCLEAR PORE COMPLEX PROTEIN NUP88"/>
    <property type="match status" value="1"/>
</dbReference>
<feature type="coiled-coil region" evidence="8">
    <location>
        <begin position="604"/>
        <end position="631"/>
    </location>
</feature>
<evidence type="ECO:0000256" key="5">
    <source>
        <dbReference type="ARBA" id="ARBA00023010"/>
    </source>
</evidence>
<keyword evidence="10" id="KW-1185">Reference proteome</keyword>
<evidence type="ECO:0008006" key="11">
    <source>
        <dbReference type="Google" id="ProtNLM"/>
    </source>
</evidence>
<accession>A0A8S3ZJL3</accession>
<dbReference type="InterPro" id="IPR036322">
    <property type="entry name" value="WD40_repeat_dom_sf"/>
</dbReference>
<dbReference type="AlphaFoldDB" id="A0A8S3ZJL3"/>
<reference evidence="9" key="1">
    <citation type="submission" date="2021-04" db="EMBL/GenBank/DDBJ databases">
        <authorList>
            <consortium name="Molecular Ecology Group"/>
        </authorList>
    </citation>
    <scope>NUCLEOTIDE SEQUENCE</scope>
</reference>
<name>A0A8S3ZJL3_9EUPU</name>
<keyword evidence="8" id="KW-0175">Coiled coil</keyword>
<dbReference type="Proteomes" id="UP000678393">
    <property type="component" value="Unassembled WGS sequence"/>
</dbReference>
<proteinExistence type="predicted"/>
<evidence type="ECO:0000313" key="10">
    <source>
        <dbReference type="Proteomes" id="UP000678393"/>
    </source>
</evidence>
<dbReference type="OrthoDB" id="341482at2759"/>
<evidence type="ECO:0000256" key="6">
    <source>
        <dbReference type="ARBA" id="ARBA00023132"/>
    </source>
</evidence>
<keyword evidence="5" id="KW-0811">Translocation</keyword>
<keyword evidence="7" id="KW-0539">Nucleus</keyword>
<dbReference type="GO" id="GO:0005643">
    <property type="term" value="C:nuclear pore"/>
    <property type="evidence" value="ECO:0007669"/>
    <property type="project" value="UniProtKB-SubCell"/>
</dbReference>
<comment type="subcellular location">
    <subcellularLocation>
        <location evidence="1">Nucleus</location>
        <location evidence="1">Nuclear pore complex</location>
    </subcellularLocation>
</comment>
<dbReference type="EMBL" id="CAJHNH020003528">
    <property type="protein sequence ID" value="CAG5129499.1"/>
    <property type="molecule type" value="Genomic_DNA"/>
</dbReference>
<evidence type="ECO:0000313" key="9">
    <source>
        <dbReference type="EMBL" id="CAG5129499.1"/>
    </source>
</evidence>
<keyword evidence="6" id="KW-0906">Nuclear pore complex</keyword>
<keyword evidence="3" id="KW-0509">mRNA transport</keyword>
<dbReference type="InterPro" id="IPR019321">
    <property type="entry name" value="Nucleoporin_Nup88"/>
</dbReference>
<protein>
    <recommendedName>
        <fullName evidence="11">Nuclear pore complex protein Nup88</fullName>
    </recommendedName>
</protein>
<evidence type="ECO:0000256" key="2">
    <source>
        <dbReference type="ARBA" id="ARBA00022448"/>
    </source>
</evidence>
<dbReference type="SUPFAM" id="SSF50978">
    <property type="entry name" value="WD40 repeat-like"/>
    <property type="match status" value="1"/>
</dbReference>
<evidence type="ECO:0000256" key="4">
    <source>
        <dbReference type="ARBA" id="ARBA00022927"/>
    </source>
</evidence>
<dbReference type="InterPro" id="IPR015943">
    <property type="entry name" value="WD40/YVTN_repeat-like_dom_sf"/>
</dbReference>
<dbReference type="GO" id="GO:0006606">
    <property type="term" value="P:protein import into nucleus"/>
    <property type="evidence" value="ECO:0007669"/>
    <property type="project" value="TreeGrafter"/>
</dbReference>
<dbReference type="Pfam" id="PF10168">
    <property type="entry name" value="Nup88"/>
    <property type="match status" value="1"/>
</dbReference>
<dbReference type="GO" id="GO:0017056">
    <property type="term" value="F:structural constituent of nuclear pore"/>
    <property type="evidence" value="ECO:0007669"/>
    <property type="project" value="InterPro"/>
</dbReference>
<dbReference type="InterPro" id="IPR037700">
    <property type="entry name" value="NUP88/NUP82"/>
</dbReference>
<gene>
    <name evidence="9" type="ORF">CUNI_LOCUS15057</name>
</gene>
<dbReference type="PANTHER" id="PTHR13257">
    <property type="entry name" value="NUCLEOPORIN NUP84-RELATED"/>
    <property type="match status" value="1"/>
</dbReference>
<keyword evidence="2" id="KW-0813">Transport</keyword>
<evidence type="ECO:0000256" key="3">
    <source>
        <dbReference type="ARBA" id="ARBA00022816"/>
    </source>
</evidence>
<evidence type="ECO:0000256" key="7">
    <source>
        <dbReference type="ARBA" id="ARBA00023242"/>
    </source>
</evidence>
<keyword evidence="4" id="KW-0653">Protein transport</keyword>
<organism evidence="9 10">
    <name type="scientific">Candidula unifasciata</name>
    <dbReference type="NCBI Taxonomy" id="100452"/>
    <lineage>
        <taxon>Eukaryota</taxon>
        <taxon>Metazoa</taxon>
        <taxon>Spiralia</taxon>
        <taxon>Lophotrochozoa</taxon>
        <taxon>Mollusca</taxon>
        <taxon>Gastropoda</taxon>
        <taxon>Heterobranchia</taxon>
        <taxon>Euthyneura</taxon>
        <taxon>Panpulmonata</taxon>
        <taxon>Eupulmonata</taxon>
        <taxon>Stylommatophora</taxon>
        <taxon>Helicina</taxon>
        <taxon>Helicoidea</taxon>
        <taxon>Geomitridae</taxon>
        <taxon>Candidula</taxon>
    </lineage>
</organism>